<proteinExistence type="predicted"/>
<reference evidence="1" key="1">
    <citation type="submission" date="2022-06" db="EMBL/GenBank/DDBJ databases">
        <title>Complete genome sequence and characterization of Cupriavidus gilardii QJ1 isolated from contaminating cells.</title>
        <authorList>
            <person name="Qi J."/>
        </authorList>
    </citation>
    <scope>NUCLEOTIDE SEQUENCE</scope>
    <source>
        <strain evidence="1">QJ1</strain>
    </source>
</reference>
<dbReference type="RefSeq" id="WP_252253655.1">
    <property type="nucleotide sequence ID" value="NZ_CP098736.1"/>
</dbReference>
<gene>
    <name evidence="1" type="ORF">NDR89_15550</name>
</gene>
<dbReference type="Gene3D" id="1.10.238.160">
    <property type="match status" value="1"/>
</dbReference>
<dbReference type="Proteomes" id="UP001056648">
    <property type="component" value="Chromosome 2"/>
</dbReference>
<accession>A0ABY4VZ02</accession>
<dbReference type="PANTHER" id="PTHR36154">
    <property type="entry name" value="DNA-BINDING TRANSCRIPTIONAL ACTIVATOR ALPA"/>
    <property type="match status" value="1"/>
</dbReference>
<organism evidence="1 2">
    <name type="scientific">Cupriavidus gilardii</name>
    <dbReference type="NCBI Taxonomy" id="82541"/>
    <lineage>
        <taxon>Bacteria</taxon>
        <taxon>Pseudomonadati</taxon>
        <taxon>Pseudomonadota</taxon>
        <taxon>Betaproteobacteria</taxon>
        <taxon>Burkholderiales</taxon>
        <taxon>Burkholderiaceae</taxon>
        <taxon>Cupriavidus</taxon>
    </lineage>
</organism>
<sequence length="82" mass="9261">MAGEYIDDALRVLRRPDVESVTGLSRSSIYQRIGDGTFPKPIKLGLRSVGWRAGDIAAWLRDPLAYTTQQTQRHDDSQRDCI</sequence>
<dbReference type="Pfam" id="PF05930">
    <property type="entry name" value="Phage_AlpA"/>
    <property type="match status" value="1"/>
</dbReference>
<dbReference type="EMBL" id="CP098736">
    <property type="protein sequence ID" value="USE81134.1"/>
    <property type="molecule type" value="Genomic_DNA"/>
</dbReference>
<evidence type="ECO:0000313" key="2">
    <source>
        <dbReference type="Proteomes" id="UP001056648"/>
    </source>
</evidence>
<protein>
    <submittedName>
        <fullName evidence="1">AlpA family transcriptional regulator</fullName>
    </submittedName>
</protein>
<dbReference type="InterPro" id="IPR010260">
    <property type="entry name" value="AlpA"/>
</dbReference>
<dbReference type="InterPro" id="IPR052931">
    <property type="entry name" value="Prophage_regulatory_activator"/>
</dbReference>
<dbReference type="PANTHER" id="PTHR36154:SF1">
    <property type="entry name" value="DNA-BINDING TRANSCRIPTIONAL ACTIVATOR ALPA"/>
    <property type="match status" value="1"/>
</dbReference>
<keyword evidence="2" id="KW-1185">Reference proteome</keyword>
<evidence type="ECO:0000313" key="1">
    <source>
        <dbReference type="EMBL" id="USE81134.1"/>
    </source>
</evidence>
<name>A0ABY4VZ02_9BURK</name>